<evidence type="ECO:0000313" key="15">
    <source>
        <dbReference type="Proteomes" id="UP000002280"/>
    </source>
</evidence>
<evidence type="ECO:0000256" key="4">
    <source>
        <dbReference type="ARBA" id="ARBA00022989"/>
    </source>
</evidence>
<dbReference type="PROSITE" id="PS00237">
    <property type="entry name" value="G_PROTEIN_RECEP_F1_1"/>
    <property type="match status" value="1"/>
</dbReference>
<reference evidence="14" key="3">
    <citation type="submission" date="2025-09" db="UniProtKB">
        <authorList>
            <consortium name="Ensembl"/>
        </authorList>
    </citation>
    <scope>IDENTIFICATION</scope>
</reference>
<evidence type="ECO:0000256" key="2">
    <source>
        <dbReference type="ARBA" id="ARBA00022475"/>
    </source>
</evidence>
<dbReference type="PROSITE" id="PS50262">
    <property type="entry name" value="G_PROTEIN_RECEP_F1_2"/>
    <property type="match status" value="1"/>
</dbReference>
<dbReference type="Gene3D" id="1.20.1070.10">
    <property type="entry name" value="Rhodopsin 7-helix transmembrane proteins"/>
    <property type="match status" value="1"/>
</dbReference>
<proteinExistence type="inferred from homology"/>
<dbReference type="Bgee" id="ENSMODG00000047370">
    <property type="expression patterns" value="Expressed in liver and 1 other cell type or tissue"/>
</dbReference>
<evidence type="ECO:0000256" key="12">
    <source>
        <dbReference type="SAM" id="Phobius"/>
    </source>
</evidence>
<evidence type="ECO:0000256" key="3">
    <source>
        <dbReference type="ARBA" id="ARBA00022692"/>
    </source>
</evidence>
<keyword evidence="3 10" id="KW-0812">Transmembrane</keyword>
<comment type="similarity">
    <text evidence="9">Belongs to the G-protein coupled receptor 1 family. Mas subfamily.</text>
</comment>
<dbReference type="InterPro" id="IPR026234">
    <property type="entry name" value="MRGPCRFAMILY"/>
</dbReference>
<keyword evidence="5 10" id="KW-0297">G-protein coupled receptor</keyword>
<feature type="domain" description="G-protein coupled receptors family 1 profile" evidence="13">
    <location>
        <begin position="51"/>
        <end position="286"/>
    </location>
</feature>
<comment type="subcellular location">
    <subcellularLocation>
        <location evidence="1">Cell membrane</location>
        <topology evidence="1">Multi-pass membrane protein</topology>
    </subcellularLocation>
</comment>
<keyword evidence="4 12" id="KW-1133">Transmembrane helix</keyword>
<evidence type="ECO:0000259" key="13">
    <source>
        <dbReference type="PROSITE" id="PS50262"/>
    </source>
</evidence>
<evidence type="ECO:0000313" key="14">
    <source>
        <dbReference type="Ensembl" id="ENSMODP00000048563.1"/>
    </source>
</evidence>
<sequence length="336" mass="38652">LQLLPIQKMVCNDLSNGSQKMRTCCPHNDSGTVLTIMAFFNLTICLCGLLGNGIVLWFLAFHIKRSHFTIYILNLTIADFSFLLGRVVWNVTKILYGYSSTLLTKCEMFYICHGTLVFNIFVYNTGLGFLTAISVERCLCMLYPLWYRYHHLKKKSPSICAFLWLLSVFMAVLEFFFEVYMGDEHPRGRSIISVFSCLLNFLVFTPLMVLSCLVLFLKSWRRSQHHHPAKLHVTILVTILVFLLFGLPQKVWFVVHFGFQVDTSLTVSSIFELLSSINSSANPGIYVFVGNLWRKNKRSLKLTLSRAFKEDFQGREDGVTLPTTSSETMRRQDQQK</sequence>
<feature type="transmembrane region" description="Helical" evidence="12">
    <location>
        <begin position="36"/>
        <end position="61"/>
    </location>
</feature>
<feature type="transmembrane region" description="Helical" evidence="12">
    <location>
        <begin position="156"/>
        <end position="179"/>
    </location>
</feature>
<dbReference type="PRINTS" id="PR02108">
    <property type="entry name" value="MRGPCRFAMILY"/>
</dbReference>
<dbReference type="InterPro" id="IPR000276">
    <property type="entry name" value="GPCR_Rhodpsn"/>
</dbReference>
<feature type="transmembrane region" description="Helical" evidence="12">
    <location>
        <begin position="191"/>
        <end position="217"/>
    </location>
</feature>
<feature type="region of interest" description="Disordered" evidence="11">
    <location>
        <begin position="317"/>
        <end position="336"/>
    </location>
</feature>
<dbReference type="FunFam" id="1.20.1070.10:FF:000193">
    <property type="entry name" value="Mas-related G-protein coupled receptor member E"/>
    <property type="match status" value="1"/>
</dbReference>
<feature type="transmembrane region" description="Helical" evidence="12">
    <location>
        <begin position="229"/>
        <end position="247"/>
    </location>
</feature>
<name>A0A5F8GLM1_MONDO</name>
<dbReference type="PANTHER" id="PTHR11334:SF60">
    <property type="entry name" value="MAS-RELATED G-PROTEIN COUPLED RECEPTOR MEMBER H"/>
    <property type="match status" value="1"/>
</dbReference>
<dbReference type="InParanoid" id="A0A5F8GLM1"/>
<dbReference type="Proteomes" id="UP000002280">
    <property type="component" value="Chromosome 5"/>
</dbReference>
<dbReference type="GO" id="GO:0001595">
    <property type="term" value="F:angiotensin receptor activity"/>
    <property type="evidence" value="ECO:0000318"/>
    <property type="project" value="GO_Central"/>
</dbReference>
<evidence type="ECO:0000256" key="11">
    <source>
        <dbReference type="SAM" id="MobiDB-lite"/>
    </source>
</evidence>
<dbReference type="GeneTree" id="ENSGT01030000234639"/>
<evidence type="ECO:0000256" key="6">
    <source>
        <dbReference type="ARBA" id="ARBA00023136"/>
    </source>
</evidence>
<keyword evidence="8 10" id="KW-0807">Transducer</keyword>
<dbReference type="Ensembl" id="ENSMODT00000064515.1">
    <property type="protein sequence ID" value="ENSMODP00000048563.1"/>
    <property type="gene ID" value="ENSMODG00000047370.1"/>
</dbReference>
<dbReference type="PRINTS" id="PR00237">
    <property type="entry name" value="GPCRRHODOPSN"/>
</dbReference>
<dbReference type="OMA" id="HFTIYIL"/>
<dbReference type="GO" id="GO:0005886">
    <property type="term" value="C:plasma membrane"/>
    <property type="evidence" value="ECO:0000318"/>
    <property type="project" value="GO_Central"/>
</dbReference>
<organism evidence="14 15">
    <name type="scientific">Monodelphis domestica</name>
    <name type="common">Gray short-tailed opossum</name>
    <dbReference type="NCBI Taxonomy" id="13616"/>
    <lineage>
        <taxon>Eukaryota</taxon>
        <taxon>Metazoa</taxon>
        <taxon>Chordata</taxon>
        <taxon>Craniata</taxon>
        <taxon>Vertebrata</taxon>
        <taxon>Euteleostomi</taxon>
        <taxon>Mammalia</taxon>
        <taxon>Metatheria</taxon>
        <taxon>Didelphimorphia</taxon>
        <taxon>Didelphidae</taxon>
        <taxon>Monodelphis</taxon>
    </lineage>
</organism>
<reference evidence="14 15" key="1">
    <citation type="journal article" date="2007" name="Nature">
        <title>Genome of the marsupial Monodelphis domestica reveals innovation in non-coding sequences.</title>
        <authorList>
            <person name="Mikkelsen T.S."/>
            <person name="Wakefield M.J."/>
            <person name="Aken B."/>
            <person name="Amemiya C.T."/>
            <person name="Chang J.L."/>
            <person name="Duke S."/>
            <person name="Garber M."/>
            <person name="Gentles A.J."/>
            <person name="Goodstadt L."/>
            <person name="Heger A."/>
            <person name="Jurka J."/>
            <person name="Kamal M."/>
            <person name="Mauceli E."/>
            <person name="Searle S.M."/>
            <person name="Sharpe T."/>
            <person name="Baker M.L."/>
            <person name="Batzer M.A."/>
            <person name="Benos P.V."/>
            <person name="Belov K."/>
            <person name="Clamp M."/>
            <person name="Cook A."/>
            <person name="Cuff J."/>
            <person name="Das R."/>
            <person name="Davidow L."/>
            <person name="Deakin J.E."/>
            <person name="Fazzari M.J."/>
            <person name="Glass J.L."/>
            <person name="Grabherr M."/>
            <person name="Greally J.M."/>
            <person name="Gu W."/>
            <person name="Hore T.A."/>
            <person name="Huttley G.A."/>
            <person name="Kleber M."/>
            <person name="Jirtle R.L."/>
            <person name="Koina E."/>
            <person name="Lee J.T."/>
            <person name="Mahony S."/>
            <person name="Marra M.A."/>
            <person name="Miller R.D."/>
            <person name="Nicholls R.D."/>
            <person name="Oda M."/>
            <person name="Papenfuss A.T."/>
            <person name="Parra Z.E."/>
            <person name="Pollock D.D."/>
            <person name="Ray D.A."/>
            <person name="Schein J.E."/>
            <person name="Speed T.P."/>
            <person name="Thompson K."/>
            <person name="VandeBerg J.L."/>
            <person name="Wade C.M."/>
            <person name="Walker J.A."/>
            <person name="Waters P.D."/>
            <person name="Webber C."/>
            <person name="Weidman J.R."/>
            <person name="Xie X."/>
            <person name="Zody M.C."/>
            <person name="Baldwin J."/>
            <person name="Abdouelleil A."/>
            <person name="Abdulkadir J."/>
            <person name="Abebe A."/>
            <person name="Abera B."/>
            <person name="Abreu J."/>
            <person name="Acer S.C."/>
            <person name="Aftuck L."/>
            <person name="Alexander A."/>
            <person name="An P."/>
            <person name="Anderson E."/>
            <person name="Anderson S."/>
            <person name="Arachi H."/>
            <person name="Azer M."/>
            <person name="Bachantsang P."/>
            <person name="Barry A."/>
            <person name="Bayul T."/>
            <person name="Berlin A."/>
            <person name="Bessette D."/>
            <person name="Bloom T."/>
            <person name="Bloom T."/>
            <person name="Boguslavskiy L."/>
            <person name="Bonnet C."/>
            <person name="Boukhgalter B."/>
            <person name="Bourzgui I."/>
            <person name="Brown A."/>
            <person name="Cahill P."/>
            <person name="Channer S."/>
            <person name="Cheshatsang Y."/>
            <person name="Chuda L."/>
            <person name="Citroen M."/>
            <person name="Collymore A."/>
            <person name="Cooke P."/>
            <person name="Costello M."/>
            <person name="D'Aco K."/>
            <person name="Daza R."/>
            <person name="De Haan G."/>
            <person name="DeGray S."/>
            <person name="DeMaso C."/>
            <person name="Dhargay N."/>
            <person name="Dooley K."/>
            <person name="Dooley E."/>
            <person name="Doricent M."/>
            <person name="Dorje P."/>
            <person name="Dorjee K."/>
            <person name="Dupes A."/>
            <person name="Elong R."/>
            <person name="Falk J."/>
            <person name="Farina A."/>
            <person name="Faro S."/>
            <person name="Ferguson D."/>
            <person name="Fisher S."/>
            <person name="Foley C.D."/>
            <person name="Franke A."/>
            <person name="Friedrich D."/>
            <person name="Gadbois L."/>
            <person name="Gearin G."/>
            <person name="Gearin C.R."/>
            <person name="Giannoukos G."/>
            <person name="Goode T."/>
            <person name="Graham J."/>
            <person name="Grandbois E."/>
            <person name="Grewal S."/>
            <person name="Gyaltsen K."/>
            <person name="Hafez N."/>
            <person name="Hagos B."/>
            <person name="Hall J."/>
            <person name="Henson C."/>
            <person name="Hollinger A."/>
            <person name="Honan T."/>
            <person name="Huard M.D."/>
            <person name="Hughes L."/>
            <person name="Hurhula B."/>
            <person name="Husby M.E."/>
            <person name="Kamat A."/>
            <person name="Kanga B."/>
            <person name="Kashin S."/>
            <person name="Khazanovich D."/>
            <person name="Kisner P."/>
            <person name="Lance K."/>
            <person name="Lara M."/>
            <person name="Lee W."/>
            <person name="Lennon N."/>
            <person name="Letendre F."/>
            <person name="LeVine R."/>
            <person name="Lipovsky A."/>
            <person name="Liu X."/>
            <person name="Liu J."/>
            <person name="Liu S."/>
            <person name="Lokyitsang T."/>
            <person name="Lokyitsang Y."/>
            <person name="Lubonja R."/>
            <person name="Lui A."/>
            <person name="MacDonald P."/>
            <person name="Magnisalis V."/>
            <person name="Maru K."/>
            <person name="Matthews C."/>
            <person name="McCusker W."/>
            <person name="McDonough S."/>
            <person name="Mehta T."/>
            <person name="Meldrim J."/>
            <person name="Meneus L."/>
            <person name="Mihai O."/>
            <person name="Mihalev A."/>
            <person name="Mihova T."/>
            <person name="Mittelman R."/>
            <person name="Mlenga V."/>
            <person name="Montmayeur A."/>
            <person name="Mulrain L."/>
            <person name="Navidi A."/>
            <person name="Naylor J."/>
            <person name="Negash T."/>
            <person name="Nguyen T."/>
            <person name="Nguyen N."/>
            <person name="Nicol R."/>
            <person name="Norbu C."/>
            <person name="Norbu N."/>
            <person name="Novod N."/>
            <person name="O'Neill B."/>
            <person name="Osman S."/>
            <person name="Markiewicz E."/>
            <person name="Oyono O.L."/>
            <person name="Patti C."/>
            <person name="Phunkhang P."/>
            <person name="Pierre F."/>
            <person name="Priest M."/>
            <person name="Raghuraman S."/>
            <person name="Rege F."/>
            <person name="Reyes R."/>
            <person name="Rise C."/>
            <person name="Rogov P."/>
            <person name="Ross K."/>
            <person name="Ryan E."/>
            <person name="Settipalli S."/>
            <person name="Shea T."/>
            <person name="Sherpa N."/>
            <person name="Shi L."/>
            <person name="Shih D."/>
            <person name="Sparrow T."/>
            <person name="Spaulding J."/>
            <person name="Stalker J."/>
            <person name="Stange-Thomann N."/>
            <person name="Stavropoulos S."/>
            <person name="Stone C."/>
            <person name="Strader C."/>
            <person name="Tesfaye S."/>
            <person name="Thomson T."/>
            <person name="Thoulutsang Y."/>
            <person name="Thoulutsang D."/>
            <person name="Topham K."/>
            <person name="Topping I."/>
            <person name="Tsamla T."/>
            <person name="Vassiliev H."/>
            <person name="Vo A."/>
            <person name="Wangchuk T."/>
            <person name="Wangdi T."/>
            <person name="Weiand M."/>
            <person name="Wilkinson J."/>
            <person name="Wilson A."/>
            <person name="Yadav S."/>
            <person name="Young G."/>
            <person name="Yu Q."/>
            <person name="Zembek L."/>
            <person name="Zhong D."/>
            <person name="Zimmer A."/>
            <person name="Zwirko Z."/>
            <person name="Jaffe D.B."/>
            <person name="Alvarez P."/>
            <person name="Brockman W."/>
            <person name="Butler J."/>
            <person name="Chin C."/>
            <person name="Gnerre S."/>
            <person name="MacCallum I."/>
            <person name="Graves J.A."/>
            <person name="Ponting C.P."/>
            <person name="Breen M."/>
            <person name="Samollow P.B."/>
            <person name="Lander E.S."/>
            <person name="Lindblad-Toh K."/>
        </authorList>
    </citation>
    <scope>NUCLEOTIDE SEQUENCE [LARGE SCALE GENOMIC DNA]</scope>
</reference>
<feature type="transmembrane region" description="Helical" evidence="12">
    <location>
        <begin position="267"/>
        <end position="289"/>
    </location>
</feature>
<dbReference type="InterPro" id="IPR017452">
    <property type="entry name" value="GPCR_Rhodpsn_7TM"/>
</dbReference>
<evidence type="ECO:0000256" key="8">
    <source>
        <dbReference type="ARBA" id="ARBA00023224"/>
    </source>
</evidence>
<keyword evidence="2" id="KW-1003">Cell membrane</keyword>
<keyword evidence="15" id="KW-1185">Reference proteome</keyword>
<keyword evidence="7 10" id="KW-0675">Receptor</keyword>
<feature type="transmembrane region" description="Helical" evidence="12">
    <location>
        <begin position="68"/>
        <end position="88"/>
    </location>
</feature>
<evidence type="ECO:0000256" key="5">
    <source>
        <dbReference type="ARBA" id="ARBA00023040"/>
    </source>
</evidence>
<feature type="transmembrane region" description="Helical" evidence="12">
    <location>
        <begin position="108"/>
        <end position="135"/>
    </location>
</feature>
<evidence type="ECO:0000256" key="9">
    <source>
        <dbReference type="ARBA" id="ARBA00061394"/>
    </source>
</evidence>
<dbReference type="Pfam" id="PF00001">
    <property type="entry name" value="7tm_1"/>
    <property type="match status" value="1"/>
</dbReference>
<evidence type="ECO:0000256" key="1">
    <source>
        <dbReference type="ARBA" id="ARBA00004651"/>
    </source>
</evidence>
<dbReference type="PANTHER" id="PTHR11334">
    <property type="entry name" value="MAS-RELATED G-PROTEIN COUPLED RECEPTOR"/>
    <property type="match status" value="1"/>
</dbReference>
<accession>A0A5F8GLM1</accession>
<reference evidence="14" key="2">
    <citation type="submission" date="2025-08" db="UniProtKB">
        <authorList>
            <consortium name="Ensembl"/>
        </authorList>
    </citation>
    <scope>IDENTIFICATION</scope>
</reference>
<protein>
    <recommendedName>
        <fullName evidence="13">G-protein coupled receptors family 1 profile domain-containing protein</fullName>
    </recommendedName>
</protein>
<dbReference type="SUPFAM" id="SSF81321">
    <property type="entry name" value="Family A G protein-coupled receptor-like"/>
    <property type="match status" value="1"/>
</dbReference>
<evidence type="ECO:0000256" key="10">
    <source>
        <dbReference type="RuleBase" id="RU000688"/>
    </source>
</evidence>
<dbReference type="GO" id="GO:0007186">
    <property type="term" value="P:G protein-coupled receptor signaling pathway"/>
    <property type="evidence" value="ECO:0000318"/>
    <property type="project" value="GO_Central"/>
</dbReference>
<dbReference type="AlphaFoldDB" id="A0A5F8GLM1"/>
<keyword evidence="6 12" id="KW-0472">Membrane</keyword>
<evidence type="ECO:0000256" key="7">
    <source>
        <dbReference type="ARBA" id="ARBA00023170"/>
    </source>
</evidence>